<name>A0A481YRQ5_9VIRU</name>
<evidence type="ECO:0000313" key="3">
    <source>
        <dbReference type="EMBL" id="QBK85395.1"/>
    </source>
</evidence>
<proteinExistence type="predicted"/>
<keyword evidence="1" id="KW-0812">Transmembrane</keyword>
<keyword evidence="1" id="KW-1133">Transmembrane helix</keyword>
<feature type="transmembrane region" description="Helical" evidence="1">
    <location>
        <begin position="274"/>
        <end position="292"/>
    </location>
</feature>
<organism evidence="3">
    <name type="scientific">Iridovirus LCIVAC01</name>
    <dbReference type="NCBI Taxonomy" id="2506607"/>
    <lineage>
        <taxon>Viruses</taxon>
        <taxon>Varidnaviria</taxon>
        <taxon>Bamfordvirae</taxon>
        <taxon>Nucleocytoviricota</taxon>
        <taxon>Megaviricetes</taxon>
        <taxon>Pimascovirales</taxon>
        <taxon>Pimascovirales incertae sedis</taxon>
        <taxon>Iridoviridae</taxon>
    </lineage>
</organism>
<sequence>MNDEEDDVLIISYGTDDMTPGMENLRKSLKLWNYSYSIIGIGEKWLNYITKTKAFLKEIKLQDPERIICIIDCYDVLACGPRAELCRKYLRARKPIVVGAVAKLEKNGAELERWWRKKDLENRNKPIETSLKYLNSGCIIGRVKYIRTMLEYIINFYNRTHITDDQIALCHFVEESPEFFELDINSSLFGNITTTDSSEFSVLPKKLLEGTPRVMDMRKLRRPCLVHIPAKESDLMMRMNIFGKKLLGDVYTSVGMMTIVKKKFSNLMKPNNRMSLITLIITIVGIVILCCYSSKYGAVILDLVLSFISSYAMGVFF</sequence>
<accession>A0A481YRQ5</accession>
<evidence type="ECO:0000256" key="1">
    <source>
        <dbReference type="SAM" id="Phobius"/>
    </source>
</evidence>
<feature type="transmembrane region" description="Helical" evidence="1">
    <location>
        <begin position="299"/>
        <end position="316"/>
    </location>
</feature>
<reference evidence="3" key="1">
    <citation type="journal article" date="2019" name="MBio">
        <title>Virus Genomes from Deep Sea Sediments Expand the Ocean Megavirome and Support Independent Origins of Viral Gigantism.</title>
        <authorList>
            <person name="Backstrom D."/>
            <person name="Yutin N."/>
            <person name="Jorgensen S.L."/>
            <person name="Dharamshi J."/>
            <person name="Homa F."/>
            <person name="Zaremba-Niedwiedzka K."/>
            <person name="Spang A."/>
            <person name="Wolf Y.I."/>
            <person name="Koonin E.V."/>
            <person name="Ettema T.J."/>
        </authorList>
    </citation>
    <scope>NUCLEOTIDE SEQUENCE</scope>
</reference>
<keyword evidence="1" id="KW-0472">Membrane</keyword>
<dbReference type="Pfam" id="PF25342">
    <property type="entry name" value="GT_PLOD"/>
    <property type="match status" value="1"/>
</dbReference>
<dbReference type="CDD" id="cd22997">
    <property type="entry name" value="GT_LH"/>
    <property type="match status" value="1"/>
</dbReference>
<protein>
    <recommendedName>
        <fullName evidence="2">PLOD1-3-like GT domain-containing protein</fullName>
    </recommendedName>
</protein>
<evidence type="ECO:0000259" key="2">
    <source>
        <dbReference type="Pfam" id="PF25342"/>
    </source>
</evidence>
<dbReference type="EMBL" id="MK500324">
    <property type="protein sequence ID" value="QBK85395.1"/>
    <property type="molecule type" value="Genomic_DNA"/>
</dbReference>
<feature type="domain" description="PLOD1-3-like GT" evidence="2">
    <location>
        <begin position="5"/>
        <end position="227"/>
    </location>
</feature>
<gene>
    <name evidence="3" type="ORF">LCIVAC01_02040</name>
</gene>
<dbReference type="InterPro" id="IPR057589">
    <property type="entry name" value="GT_PLOD"/>
</dbReference>